<evidence type="ECO:0000256" key="1">
    <source>
        <dbReference type="PROSITE-ProRule" id="PRU01076"/>
    </source>
</evidence>
<evidence type="ECO:0000313" key="4">
    <source>
        <dbReference type="Proteomes" id="UP000279422"/>
    </source>
</evidence>
<dbReference type="InterPro" id="IPR007159">
    <property type="entry name" value="SpoVT-AbrB_dom"/>
</dbReference>
<name>A0A497E3J8_UNCAE</name>
<evidence type="ECO:0000313" key="3">
    <source>
        <dbReference type="EMBL" id="RLE09236.1"/>
    </source>
</evidence>
<dbReference type="PANTHER" id="PTHR34860:SF6">
    <property type="entry name" value="REPRESSOR-LIKE PROTEIN SSO7C3"/>
    <property type="match status" value="1"/>
</dbReference>
<accession>A0A497E3J8</accession>
<dbReference type="InterPro" id="IPR037914">
    <property type="entry name" value="SpoVT-AbrB_sf"/>
</dbReference>
<dbReference type="GO" id="GO:0003677">
    <property type="term" value="F:DNA binding"/>
    <property type="evidence" value="ECO:0007669"/>
    <property type="project" value="UniProtKB-UniRule"/>
</dbReference>
<comment type="caution">
    <text evidence="3">The sequence shown here is derived from an EMBL/GenBank/DDBJ whole genome shotgun (WGS) entry which is preliminary data.</text>
</comment>
<reference evidence="3 4" key="1">
    <citation type="submission" date="2018-06" db="EMBL/GenBank/DDBJ databases">
        <title>Extensive metabolic versatility and redundancy in microbially diverse, dynamic hydrothermal sediments.</title>
        <authorList>
            <person name="Dombrowski N."/>
            <person name="Teske A."/>
            <person name="Baker B.J."/>
        </authorList>
    </citation>
    <scope>NUCLEOTIDE SEQUENCE [LARGE SCALE GENOMIC DNA]</scope>
    <source>
        <strain evidence="3">B47_G16</strain>
    </source>
</reference>
<dbReference type="EMBL" id="QMPZ01000055">
    <property type="protein sequence ID" value="RLE09236.1"/>
    <property type="molecule type" value="Genomic_DNA"/>
</dbReference>
<organism evidence="3 4">
    <name type="scientific">Aerophobetes bacterium</name>
    <dbReference type="NCBI Taxonomy" id="2030807"/>
    <lineage>
        <taxon>Bacteria</taxon>
        <taxon>Candidatus Aerophobota</taxon>
    </lineage>
</organism>
<dbReference type="AlphaFoldDB" id="A0A497E3J8"/>
<dbReference type="PANTHER" id="PTHR34860">
    <property type="entry name" value="REPRESSOR-LIKE PROTEIN SSO7C3"/>
    <property type="match status" value="1"/>
</dbReference>
<keyword evidence="1" id="KW-0238">DNA-binding</keyword>
<dbReference type="Pfam" id="PF04014">
    <property type="entry name" value="MazE_antitoxin"/>
    <property type="match status" value="1"/>
</dbReference>
<dbReference type="SMART" id="SM00966">
    <property type="entry name" value="SpoVT_AbrB"/>
    <property type="match status" value="1"/>
</dbReference>
<evidence type="ECO:0000259" key="2">
    <source>
        <dbReference type="PROSITE" id="PS51740"/>
    </source>
</evidence>
<dbReference type="SUPFAM" id="SSF89447">
    <property type="entry name" value="AbrB/MazE/MraZ-like"/>
    <property type="match status" value="1"/>
</dbReference>
<dbReference type="Proteomes" id="UP000279422">
    <property type="component" value="Unassembled WGS sequence"/>
</dbReference>
<feature type="domain" description="SpoVT-AbrB" evidence="2">
    <location>
        <begin position="1"/>
        <end position="45"/>
    </location>
</feature>
<dbReference type="NCBIfam" id="TIGR01439">
    <property type="entry name" value="lp_hng_hel_AbrB"/>
    <property type="match status" value="1"/>
</dbReference>
<dbReference type="InterPro" id="IPR052975">
    <property type="entry name" value="Repressor-like_regulatory"/>
</dbReference>
<dbReference type="PROSITE" id="PS51740">
    <property type="entry name" value="SPOVT_ABRB"/>
    <property type="match status" value="1"/>
</dbReference>
<proteinExistence type="predicted"/>
<protein>
    <recommendedName>
        <fullName evidence="2">SpoVT-AbrB domain-containing protein</fullName>
    </recommendedName>
</protein>
<gene>
    <name evidence="3" type="ORF">DRJ00_04695</name>
</gene>
<dbReference type="Gene3D" id="2.10.260.10">
    <property type="match status" value="1"/>
</dbReference>
<sequence length="45" mass="5156">MPTVQVREKAQITIPSKIRKALGIKEGDYLEIEIQEGRIALFPKF</sequence>